<feature type="compositionally biased region" description="Acidic residues" evidence="7">
    <location>
        <begin position="15"/>
        <end position="28"/>
    </location>
</feature>
<dbReference type="GO" id="GO:1903468">
    <property type="term" value="P:positive regulation of DNA replication initiation"/>
    <property type="evidence" value="ECO:0007669"/>
    <property type="project" value="EnsemblFungi"/>
</dbReference>
<dbReference type="InterPro" id="IPR008271">
    <property type="entry name" value="Ser/Thr_kinase_AS"/>
</dbReference>
<dbReference type="PANTHER" id="PTHR44167:SF23">
    <property type="entry name" value="CDC7 KINASE, ISOFORM A-RELATED"/>
    <property type="match status" value="1"/>
</dbReference>
<dbReference type="VEuPathDB" id="FungiDB:MAPG_03697"/>
<feature type="compositionally biased region" description="Acidic residues" evidence="7">
    <location>
        <begin position="433"/>
        <end position="448"/>
    </location>
</feature>
<dbReference type="GO" id="GO:0031431">
    <property type="term" value="C:Dbf4-dependent protein kinase complex"/>
    <property type="evidence" value="ECO:0007669"/>
    <property type="project" value="EnsemblFungi"/>
</dbReference>
<dbReference type="GO" id="GO:0006270">
    <property type="term" value="P:DNA replication initiation"/>
    <property type="evidence" value="ECO:0007669"/>
    <property type="project" value="EnsemblFungi"/>
</dbReference>
<reference evidence="9" key="3">
    <citation type="submission" date="2011-03" db="EMBL/GenBank/DDBJ databases">
        <title>Annotation of Magnaporthe poae ATCC 64411.</title>
        <authorList>
            <person name="Ma L.-J."/>
            <person name="Dead R."/>
            <person name="Young S.K."/>
            <person name="Zeng Q."/>
            <person name="Gargeya S."/>
            <person name="Fitzgerald M."/>
            <person name="Haas B."/>
            <person name="Abouelleil A."/>
            <person name="Alvarado L."/>
            <person name="Arachchi H.M."/>
            <person name="Berlin A."/>
            <person name="Brown A."/>
            <person name="Chapman S.B."/>
            <person name="Chen Z."/>
            <person name="Dunbar C."/>
            <person name="Freedman E."/>
            <person name="Gearin G."/>
            <person name="Gellesch M."/>
            <person name="Goldberg J."/>
            <person name="Griggs A."/>
            <person name="Gujja S."/>
            <person name="Heiman D."/>
            <person name="Howarth C."/>
            <person name="Larson L."/>
            <person name="Lui A."/>
            <person name="MacDonald P.J.P."/>
            <person name="Mehta T."/>
            <person name="Montmayeur A."/>
            <person name="Murphy C."/>
            <person name="Neiman D."/>
            <person name="Pearson M."/>
            <person name="Priest M."/>
            <person name="Roberts A."/>
            <person name="Saif S."/>
            <person name="Shea T."/>
            <person name="Shenoy N."/>
            <person name="Sisk P."/>
            <person name="Stolte C."/>
            <person name="Sykes S."/>
            <person name="Yandava C."/>
            <person name="Wortman J."/>
            <person name="Nusbaum C."/>
            <person name="Birren B."/>
        </authorList>
    </citation>
    <scope>NUCLEOTIDE SEQUENCE</scope>
    <source>
        <strain evidence="9">ATCC 64411</strain>
    </source>
</reference>
<evidence type="ECO:0000256" key="2">
    <source>
        <dbReference type="ARBA" id="ARBA00022527"/>
    </source>
</evidence>
<accession>A0A0C4DUQ5</accession>
<evidence type="ECO:0000313" key="9">
    <source>
        <dbReference type="EMBL" id="KLU84657.1"/>
    </source>
</evidence>
<dbReference type="GO" id="GO:0033314">
    <property type="term" value="P:mitotic DNA replication checkpoint signaling"/>
    <property type="evidence" value="ECO:0007669"/>
    <property type="project" value="EnsemblFungi"/>
</dbReference>
<dbReference type="Proteomes" id="UP000011715">
    <property type="component" value="Unassembled WGS sequence"/>
</dbReference>
<feature type="compositionally biased region" description="Basic and acidic residues" evidence="7">
    <location>
        <begin position="59"/>
        <end position="77"/>
    </location>
</feature>
<reference evidence="9" key="1">
    <citation type="submission" date="2010-05" db="EMBL/GenBank/DDBJ databases">
        <title>The Genome Sequence of Magnaporthe poae strain ATCC 64411.</title>
        <authorList>
            <consortium name="The Broad Institute Genome Sequencing Platform"/>
            <consortium name="Broad Institute Genome Sequencing Center for Infectious Disease"/>
            <person name="Ma L.-J."/>
            <person name="Dead R."/>
            <person name="Young S."/>
            <person name="Zeng Q."/>
            <person name="Koehrsen M."/>
            <person name="Alvarado L."/>
            <person name="Berlin A."/>
            <person name="Chapman S.B."/>
            <person name="Chen Z."/>
            <person name="Freedman E."/>
            <person name="Gellesch M."/>
            <person name="Goldberg J."/>
            <person name="Griggs A."/>
            <person name="Gujja S."/>
            <person name="Heilman E.R."/>
            <person name="Heiman D."/>
            <person name="Hepburn T."/>
            <person name="Howarth C."/>
            <person name="Jen D."/>
            <person name="Larson L."/>
            <person name="Mehta T."/>
            <person name="Neiman D."/>
            <person name="Pearson M."/>
            <person name="Roberts A."/>
            <person name="Saif S."/>
            <person name="Shea T."/>
            <person name="Shenoy N."/>
            <person name="Sisk P."/>
            <person name="Stolte C."/>
            <person name="Sykes S."/>
            <person name="Walk T."/>
            <person name="White J."/>
            <person name="Yandava C."/>
            <person name="Haas B."/>
            <person name="Nusbaum C."/>
            <person name="Birren B."/>
        </authorList>
    </citation>
    <scope>NUCLEOTIDE SEQUENCE</scope>
    <source>
        <strain evidence="9">ATCC 64411</strain>
    </source>
</reference>
<name>A0A0C4DUQ5_MAGP6</name>
<evidence type="ECO:0000256" key="4">
    <source>
        <dbReference type="ARBA" id="ARBA00022741"/>
    </source>
</evidence>
<dbReference type="SUPFAM" id="SSF56112">
    <property type="entry name" value="Protein kinase-like (PK-like)"/>
    <property type="match status" value="1"/>
</dbReference>
<dbReference type="STRING" id="644358.A0A0C4DUQ5"/>
<evidence type="ECO:0000256" key="1">
    <source>
        <dbReference type="ARBA" id="ARBA00012513"/>
    </source>
</evidence>
<dbReference type="EnsemblFungi" id="MAPG_03697T0">
    <property type="protein sequence ID" value="MAPG_03697T0"/>
    <property type="gene ID" value="MAPG_03697"/>
</dbReference>
<organism evidence="10 11">
    <name type="scientific">Magnaporthiopsis poae (strain ATCC 64411 / 73-15)</name>
    <name type="common">Kentucky bluegrass fungus</name>
    <name type="synonym">Magnaporthe poae</name>
    <dbReference type="NCBI Taxonomy" id="644358"/>
    <lineage>
        <taxon>Eukaryota</taxon>
        <taxon>Fungi</taxon>
        <taxon>Dikarya</taxon>
        <taxon>Ascomycota</taxon>
        <taxon>Pezizomycotina</taxon>
        <taxon>Sordariomycetes</taxon>
        <taxon>Sordariomycetidae</taxon>
        <taxon>Magnaporthales</taxon>
        <taxon>Magnaporthaceae</taxon>
        <taxon>Magnaporthiopsis</taxon>
    </lineage>
</organism>
<dbReference type="PANTHER" id="PTHR44167">
    <property type="entry name" value="OVARIAN-SPECIFIC SERINE/THREONINE-PROTEIN KINASE LOK-RELATED"/>
    <property type="match status" value="1"/>
</dbReference>
<dbReference type="GO" id="GO:0005524">
    <property type="term" value="F:ATP binding"/>
    <property type="evidence" value="ECO:0007669"/>
    <property type="project" value="UniProtKB-KW"/>
</dbReference>
<dbReference type="Gene3D" id="1.10.510.10">
    <property type="entry name" value="Transferase(Phosphotransferase) domain 1"/>
    <property type="match status" value="2"/>
</dbReference>
<dbReference type="GO" id="GO:0051094">
    <property type="term" value="P:positive regulation of developmental process"/>
    <property type="evidence" value="ECO:0007669"/>
    <property type="project" value="UniProtKB-ARBA"/>
</dbReference>
<dbReference type="Gene3D" id="3.30.200.20">
    <property type="entry name" value="Phosphorylase Kinase, domain 1"/>
    <property type="match status" value="1"/>
</dbReference>
<feature type="region of interest" description="Disordered" evidence="7">
    <location>
        <begin position="1"/>
        <end position="111"/>
    </location>
</feature>
<dbReference type="EMBL" id="ADBL01000876">
    <property type="status" value="NOT_ANNOTATED_CDS"/>
    <property type="molecule type" value="Genomic_DNA"/>
</dbReference>
<reference evidence="10" key="4">
    <citation type="journal article" date="2015" name="G3 (Bethesda)">
        <title>Genome sequences of three phytopathogenic species of the Magnaporthaceae family of fungi.</title>
        <authorList>
            <person name="Okagaki L.H."/>
            <person name="Nunes C.C."/>
            <person name="Sailsbery J."/>
            <person name="Clay B."/>
            <person name="Brown D."/>
            <person name="John T."/>
            <person name="Oh Y."/>
            <person name="Young N."/>
            <person name="Fitzgerald M."/>
            <person name="Haas B.J."/>
            <person name="Zeng Q."/>
            <person name="Young S."/>
            <person name="Adiconis X."/>
            <person name="Fan L."/>
            <person name="Levin J.Z."/>
            <person name="Mitchell T.K."/>
            <person name="Okubara P.A."/>
            <person name="Farman M.L."/>
            <person name="Kohn L.M."/>
            <person name="Birren B."/>
            <person name="Ma L.-J."/>
            <person name="Dean R.A."/>
        </authorList>
    </citation>
    <scope>NUCLEOTIDE SEQUENCE</scope>
    <source>
        <strain evidence="10">ATCC 64411 / 73-15</strain>
    </source>
</reference>
<keyword evidence="5 9" id="KW-0418">Kinase</keyword>
<feature type="compositionally biased region" description="Basic and acidic residues" evidence="7">
    <location>
        <begin position="29"/>
        <end position="39"/>
    </location>
</feature>
<feature type="region of interest" description="Disordered" evidence="7">
    <location>
        <begin position="424"/>
        <end position="448"/>
    </location>
</feature>
<proteinExistence type="predicted"/>
<dbReference type="CDD" id="cd14019">
    <property type="entry name" value="STKc_Cdc7"/>
    <property type="match status" value="1"/>
</dbReference>
<feature type="compositionally biased region" description="Acidic residues" evidence="7">
    <location>
        <begin position="40"/>
        <end position="55"/>
    </location>
</feature>
<evidence type="ECO:0000259" key="8">
    <source>
        <dbReference type="PROSITE" id="PS50011"/>
    </source>
</evidence>
<protein>
    <recommendedName>
        <fullName evidence="1">non-specific serine/threonine protein kinase</fullName>
        <ecNumber evidence="1">2.7.11.1</ecNumber>
    </recommendedName>
</protein>
<evidence type="ECO:0000256" key="7">
    <source>
        <dbReference type="SAM" id="MobiDB-lite"/>
    </source>
</evidence>
<evidence type="ECO:0000256" key="6">
    <source>
        <dbReference type="ARBA" id="ARBA00022840"/>
    </source>
</evidence>
<evidence type="ECO:0000313" key="11">
    <source>
        <dbReference type="Proteomes" id="UP000011715"/>
    </source>
</evidence>
<dbReference type="AlphaFoldDB" id="A0A0C4DUQ5"/>
<dbReference type="SMART" id="SM00220">
    <property type="entry name" value="S_TKc"/>
    <property type="match status" value="1"/>
</dbReference>
<dbReference type="GO" id="GO:0031573">
    <property type="term" value="P:mitotic intra-S DNA damage checkpoint signaling"/>
    <property type="evidence" value="ECO:0007669"/>
    <property type="project" value="EnsemblFungi"/>
</dbReference>
<dbReference type="InterPro" id="IPR000719">
    <property type="entry name" value="Prot_kinase_dom"/>
</dbReference>
<feature type="domain" description="Protein kinase" evidence="8">
    <location>
        <begin position="139"/>
        <end position="420"/>
    </location>
</feature>
<evidence type="ECO:0000256" key="3">
    <source>
        <dbReference type="ARBA" id="ARBA00022679"/>
    </source>
</evidence>
<gene>
    <name evidence="9" type="ORF">MAPG_03697</name>
</gene>
<dbReference type="GO" id="GO:0045739">
    <property type="term" value="P:positive regulation of DNA repair"/>
    <property type="evidence" value="ECO:0007669"/>
    <property type="project" value="EnsemblFungi"/>
</dbReference>
<keyword evidence="4" id="KW-0547">Nucleotide-binding</keyword>
<reference evidence="11" key="2">
    <citation type="submission" date="2010-05" db="EMBL/GenBank/DDBJ databases">
        <title>The genome sequence of Magnaporthe poae strain ATCC 64411.</title>
        <authorList>
            <person name="Ma L.-J."/>
            <person name="Dead R."/>
            <person name="Young S."/>
            <person name="Zeng Q."/>
            <person name="Koehrsen M."/>
            <person name="Alvarado L."/>
            <person name="Berlin A."/>
            <person name="Chapman S.B."/>
            <person name="Chen Z."/>
            <person name="Freedman E."/>
            <person name="Gellesch M."/>
            <person name="Goldberg J."/>
            <person name="Griggs A."/>
            <person name="Gujja S."/>
            <person name="Heilman E.R."/>
            <person name="Heiman D."/>
            <person name="Hepburn T."/>
            <person name="Howarth C."/>
            <person name="Jen D."/>
            <person name="Larson L."/>
            <person name="Mehta T."/>
            <person name="Neiman D."/>
            <person name="Pearson M."/>
            <person name="Roberts A."/>
            <person name="Saif S."/>
            <person name="Shea T."/>
            <person name="Shenoy N."/>
            <person name="Sisk P."/>
            <person name="Stolte C."/>
            <person name="Sykes S."/>
            <person name="Walk T."/>
            <person name="White J."/>
            <person name="Yandava C."/>
            <person name="Haas B."/>
            <person name="Nusbaum C."/>
            <person name="Birren B."/>
        </authorList>
    </citation>
    <scope>NUCLEOTIDE SEQUENCE [LARGE SCALE GENOMIC DNA]</scope>
    <source>
        <strain evidence="11">ATCC 64411 / 73-15</strain>
    </source>
</reference>
<keyword evidence="3" id="KW-0808">Transferase</keyword>
<keyword evidence="2" id="KW-0723">Serine/threonine-protein kinase</keyword>
<evidence type="ECO:0000256" key="5">
    <source>
        <dbReference type="ARBA" id="ARBA00022777"/>
    </source>
</evidence>
<sequence>MTTTVRRRREGSFEICEDIPPTEDTQMEEEIHVRHHPPEEYDDPETETLDQEEDPAAARVREYYRRAHREQQEKERQTAQNQRPPPQEVEQVHEEVPEEEEEDEEDLDGDASDEDVIEDSVQQDMAKLQNAFPGFRDKYRLIKRIGEGTFSTVYKAEDLQYDFYENAWDMDRENEKWAPLPVRSYGLTSPEPQMPRPRRKAKYVAIKKIYVTSSPIRILNELELLFALRDCPGVCPLITAFRQHDQVVAILPYFRHSDFRDYYKNMTVRDMSIYLRSLFVALRSVHMMNILHRDIKPTNFLYDPDTQRGVLVDFGLAEREGAEGSADDVDAMIEIATIFGQRRMKAAAQLHGCMFETTIPTVGTQGFSLERIVLWSTCRADSDETLTEDEKLACAFLNRCMELDPARRISADEALDHEFLRMAVPPEEREGQDGEGNDEDDEIDMIQA</sequence>
<dbReference type="InterPro" id="IPR011009">
    <property type="entry name" value="Kinase-like_dom_sf"/>
</dbReference>
<dbReference type="Pfam" id="PF00069">
    <property type="entry name" value="Pkinase"/>
    <property type="match status" value="1"/>
</dbReference>
<dbReference type="EC" id="2.7.11.1" evidence="1"/>
<dbReference type="OrthoDB" id="10020333at2759"/>
<keyword evidence="11" id="KW-1185">Reference proteome</keyword>
<evidence type="ECO:0000313" key="10">
    <source>
        <dbReference type="EnsemblFungi" id="MAPG_03697T0"/>
    </source>
</evidence>
<feature type="compositionally biased region" description="Acidic residues" evidence="7">
    <location>
        <begin position="96"/>
        <end position="111"/>
    </location>
</feature>
<keyword evidence="6" id="KW-0067">ATP-binding</keyword>
<dbReference type="GO" id="GO:0000082">
    <property type="term" value="P:G1/S transition of mitotic cell cycle"/>
    <property type="evidence" value="ECO:0007669"/>
    <property type="project" value="EnsemblFungi"/>
</dbReference>
<dbReference type="PROSITE" id="PS50011">
    <property type="entry name" value="PROTEIN_KINASE_DOM"/>
    <property type="match status" value="1"/>
</dbReference>
<dbReference type="eggNOG" id="KOG1167">
    <property type="taxonomic scope" value="Eukaryota"/>
</dbReference>
<dbReference type="GO" id="GO:0004674">
    <property type="term" value="F:protein serine/threonine kinase activity"/>
    <property type="evidence" value="ECO:0007669"/>
    <property type="project" value="UniProtKB-KW"/>
</dbReference>
<dbReference type="EMBL" id="ADBL01000877">
    <property type="status" value="NOT_ANNOTATED_CDS"/>
    <property type="molecule type" value="Genomic_DNA"/>
</dbReference>
<dbReference type="EMBL" id="GL876968">
    <property type="protein sequence ID" value="KLU84657.1"/>
    <property type="molecule type" value="Genomic_DNA"/>
</dbReference>
<reference evidence="10" key="5">
    <citation type="submission" date="2015-06" db="UniProtKB">
        <authorList>
            <consortium name="EnsemblFungi"/>
        </authorList>
    </citation>
    <scope>IDENTIFICATION</scope>
    <source>
        <strain evidence="10">ATCC 64411</strain>
    </source>
</reference>
<dbReference type="PROSITE" id="PS00108">
    <property type="entry name" value="PROTEIN_KINASE_ST"/>
    <property type="match status" value="1"/>
</dbReference>